<keyword evidence="2" id="KW-0808">Transferase</keyword>
<dbReference type="GO" id="GO:0032259">
    <property type="term" value="P:methylation"/>
    <property type="evidence" value="ECO:0007669"/>
    <property type="project" value="UniProtKB-KW"/>
</dbReference>
<dbReference type="SUPFAM" id="SSF53335">
    <property type="entry name" value="S-adenosyl-L-methionine-dependent methyltransferases"/>
    <property type="match status" value="1"/>
</dbReference>
<dbReference type="GO" id="GO:0008168">
    <property type="term" value="F:methyltransferase activity"/>
    <property type="evidence" value="ECO:0007669"/>
    <property type="project" value="UniProtKB-KW"/>
</dbReference>
<reference evidence="2" key="2">
    <citation type="submission" date="2021-02" db="EMBL/GenBank/DDBJ databases">
        <authorList>
            <person name="Merkel A.Y."/>
        </authorList>
    </citation>
    <scope>NUCLEOTIDE SEQUENCE</scope>
    <source>
        <strain evidence="2">T05b</strain>
    </source>
</reference>
<organism evidence="2 3">
    <name type="scientific">Sulfurospirillum tamanense</name>
    <dbReference type="NCBI Taxonomy" id="2813362"/>
    <lineage>
        <taxon>Bacteria</taxon>
        <taxon>Pseudomonadati</taxon>
        <taxon>Campylobacterota</taxon>
        <taxon>Epsilonproteobacteria</taxon>
        <taxon>Campylobacterales</taxon>
        <taxon>Sulfurospirillaceae</taxon>
        <taxon>Sulfurospirillum</taxon>
    </lineage>
</organism>
<dbReference type="Gene3D" id="3.40.50.150">
    <property type="entry name" value="Vaccinia Virus protein VP39"/>
    <property type="match status" value="1"/>
</dbReference>
<comment type="caution">
    <text evidence="2">The sequence shown here is derived from an EMBL/GenBank/DDBJ whole genome shotgun (WGS) entry which is preliminary data.</text>
</comment>
<dbReference type="InterPro" id="IPR029063">
    <property type="entry name" value="SAM-dependent_MTases_sf"/>
</dbReference>
<evidence type="ECO:0000313" key="3">
    <source>
        <dbReference type="Proteomes" id="UP000703590"/>
    </source>
</evidence>
<evidence type="ECO:0000313" key="2">
    <source>
        <dbReference type="EMBL" id="MBN2964469.1"/>
    </source>
</evidence>
<evidence type="ECO:0000259" key="1">
    <source>
        <dbReference type="Pfam" id="PF08241"/>
    </source>
</evidence>
<protein>
    <submittedName>
        <fullName evidence="2">Methyltransferase domain-containing protein</fullName>
    </submittedName>
</protein>
<gene>
    <name evidence="2" type="ORF">JWV37_06735</name>
</gene>
<dbReference type="CDD" id="cd02440">
    <property type="entry name" value="AdoMet_MTases"/>
    <property type="match status" value="1"/>
</dbReference>
<sequence>MANLGCGGRYHKDWVNLDFKSNNKDVIEHDLNTPLPFANEGFDVVYSSHVLEHLSKTFAPKFLKECYRVLKPSGIIRVVVPDLEQLARNYLLFLEEAKRGNRDAQEKYEWTMIELFDQMVRNFSGGEMLEYWRQNPMPQEGFIAERVGSELKNAIDKLRQSPIGKQVGERAKKSAEEIGKFRLSGEVHQWMYDEYSLGRLLQGAGFGNIRRCKASESLIPNFNKYMLDIEDNGDTRKPDSLFMEAIK</sequence>
<keyword evidence="2" id="KW-0489">Methyltransferase</keyword>
<dbReference type="Proteomes" id="UP000703590">
    <property type="component" value="Unassembled WGS sequence"/>
</dbReference>
<dbReference type="InterPro" id="IPR013216">
    <property type="entry name" value="Methyltransf_11"/>
</dbReference>
<accession>A0ABS2WS28</accession>
<proteinExistence type="predicted"/>
<keyword evidence="3" id="KW-1185">Reference proteome</keyword>
<dbReference type="EMBL" id="JAFHKK010000012">
    <property type="protein sequence ID" value="MBN2964469.1"/>
    <property type="molecule type" value="Genomic_DNA"/>
</dbReference>
<dbReference type="Pfam" id="PF08241">
    <property type="entry name" value="Methyltransf_11"/>
    <property type="match status" value="1"/>
</dbReference>
<dbReference type="RefSeq" id="WP_205459020.1">
    <property type="nucleotide sequence ID" value="NZ_JAFHKK010000012.1"/>
</dbReference>
<name>A0ABS2WS28_9BACT</name>
<reference evidence="2" key="1">
    <citation type="submission" date="2021-02" db="EMBL/GenBank/DDBJ databases">
        <title>Sulfurospirillum tamanensis sp. nov.</title>
        <authorList>
            <person name="Frolova A."/>
            <person name="Merkel A."/>
            <person name="Slobodkin A."/>
        </authorList>
    </citation>
    <scope>NUCLEOTIDE SEQUENCE</scope>
    <source>
        <strain evidence="2">T05b</strain>
    </source>
</reference>
<feature type="domain" description="Methyltransferase type 11" evidence="1">
    <location>
        <begin position="24"/>
        <end position="76"/>
    </location>
</feature>